<protein>
    <submittedName>
        <fullName evidence="1">DNA polymerase III subunit chi</fullName>
    </submittedName>
</protein>
<dbReference type="PANTHER" id="PTHR38767">
    <property type="entry name" value="DNA POLYMERASE III SUBUNIT CHI"/>
    <property type="match status" value="1"/>
</dbReference>
<dbReference type="SUPFAM" id="SSF102400">
    <property type="entry name" value="DNA polymerase III chi subunit"/>
    <property type="match status" value="1"/>
</dbReference>
<dbReference type="GO" id="GO:0003887">
    <property type="term" value="F:DNA-directed DNA polymerase activity"/>
    <property type="evidence" value="ECO:0007669"/>
    <property type="project" value="InterPro"/>
</dbReference>
<proteinExistence type="predicted"/>
<dbReference type="EMBL" id="DTQM01000209">
    <property type="protein sequence ID" value="HGC43731.1"/>
    <property type="molecule type" value="Genomic_DNA"/>
</dbReference>
<dbReference type="InterPro" id="IPR007459">
    <property type="entry name" value="DNA_pol3_chi"/>
</dbReference>
<sequence>MAEIAFYHLLRSGPEQVLPQLLGRTLALGERAVIYCGNPARLAALDDALWLATQPDWLPHGTSETGHADLQPIWLTTADEAPNGARFLFLIDGAESRRLDAYVRVFDLFDGNDAAQTAAARERWRAYQAAGHAVTYWQQGAKGWERRGVKAGDVAG</sequence>
<dbReference type="GO" id="GO:0003677">
    <property type="term" value="F:DNA binding"/>
    <property type="evidence" value="ECO:0007669"/>
    <property type="project" value="InterPro"/>
</dbReference>
<dbReference type="AlphaFoldDB" id="A0A8J4HBF0"/>
<dbReference type="PANTHER" id="PTHR38767:SF1">
    <property type="entry name" value="DNA POLYMERASE III SUBUNIT CHI"/>
    <property type="match status" value="1"/>
</dbReference>
<dbReference type="GO" id="GO:0032298">
    <property type="term" value="P:positive regulation of DNA-templated DNA replication initiation"/>
    <property type="evidence" value="ECO:0007669"/>
    <property type="project" value="TreeGrafter"/>
</dbReference>
<dbReference type="InterPro" id="IPR036768">
    <property type="entry name" value="PolIII_chi_sf"/>
</dbReference>
<organism evidence="1">
    <name type="scientific">Acidicaldus sp</name>
    <dbReference type="NCBI Taxonomy" id="1872105"/>
    <lineage>
        <taxon>Bacteria</taxon>
        <taxon>Pseudomonadati</taxon>
        <taxon>Pseudomonadota</taxon>
        <taxon>Alphaproteobacteria</taxon>
        <taxon>Acetobacterales</taxon>
        <taxon>Acetobacteraceae</taxon>
        <taxon>Acidicaldus</taxon>
    </lineage>
</organism>
<evidence type="ECO:0000313" key="1">
    <source>
        <dbReference type="EMBL" id="HGC43731.1"/>
    </source>
</evidence>
<dbReference type="GO" id="GO:0006260">
    <property type="term" value="P:DNA replication"/>
    <property type="evidence" value="ECO:0007669"/>
    <property type="project" value="InterPro"/>
</dbReference>
<dbReference type="Pfam" id="PF04364">
    <property type="entry name" value="DNA_pol3_chi"/>
    <property type="match status" value="1"/>
</dbReference>
<comment type="caution">
    <text evidence="1">The sequence shown here is derived from an EMBL/GenBank/DDBJ whole genome shotgun (WGS) entry which is preliminary data.</text>
</comment>
<gene>
    <name evidence="1" type="ORF">ENY07_10995</name>
</gene>
<dbReference type="Gene3D" id="3.40.50.10110">
    <property type="entry name" value="DNA polymerase III subunit chi"/>
    <property type="match status" value="1"/>
</dbReference>
<reference evidence="1" key="1">
    <citation type="journal article" date="2020" name="mSystems">
        <title>Genome- and Community-Level Interaction Insights into Carbon Utilization and Element Cycling Functions of Hydrothermarchaeota in Hydrothermal Sediment.</title>
        <authorList>
            <person name="Zhou Z."/>
            <person name="Liu Y."/>
            <person name="Xu W."/>
            <person name="Pan J."/>
            <person name="Luo Z.H."/>
            <person name="Li M."/>
        </authorList>
    </citation>
    <scope>NUCLEOTIDE SEQUENCE</scope>
    <source>
        <strain evidence="1">SpSt-997</strain>
    </source>
</reference>
<name>A0A8J4HBF0_9PROT</name>
<dbReference type="NCBIfam" id="NF004347">
    <property type="entry name" value="PRK05728.1-4"/>
    <property type="match status" value="1"/>
</dbReference>
<accession>A0A8J4HBF0</accession>